<protein>
    <submittedName>
        <fullName evidence="12">D-alanyl-D-alanine carboxypeptidase</fullName>
    </submittedName>
</protein>
<dbReference type="SUPFAM" id="SSF56601">
    <property type="entry name" value="beta-lactamase/transpeptidase-like"/>
    <property type="match status" value="1"/>
</dbReference>
<dbReference type="PANTHER" id="PTHR21581:SF6">
    <property type="entry name" value="TRAFFICKING PROTEIN PARTICLE COMPLEX SUBUNIT 12"/>
    <property type="match status" value="1"/>
</dbReference>
<feature type="domain" description="SPOR" evidence="11">
    <location>
        <begin position="352"/>
        <end position="436"/>
    </location>
</feature>
<dbReference type="EMBL" id="QURN01000008">
    <property type="protein sequence ID" value="RFC67395.1"/>
    <property type="molecule type" value="Genomic_DNA"/>
</dbReference>
<dbReference type="InterPro" id="IPR007730">
    <property type="entry name" value="SPOR-like_dom"/>
</dbReference>
<accession>A0A371XDT6</accession>
<organism evidence="12 13">
    <name type="scientific">Mesorhizobium denitrificans</name>
    <dbReference type="NCBI Taxonomy" id="2294114"/>
    <lineage>
        <taxon>Bacteria</taxon>
        <taxon>Pseudomonadati</taxon>
        <taxon>Pseudomonadota</taxon>
        <taxon>Alphaproteobacteria</taxon>
        <taxon>Hyphomicrobiales</taxon>
        <taxon>Phyllobacteriaceae</taxon>
        <taxon>Mesorhizobium</taxon>
    </lineage>
</organism>
<dbReference type="SUPFAM" id="SSF110997">
    <property type="entry name" value="Sporulation related repeat"/>
    <property type="match status" value="1"/>
</dbReference>
<dbReference type="Proteomes" id="UP000262379">
    <property type="component" value="Unassembled WGS sequence"/>
</dbReference>
<dbReference type="PROSITE" id="PS51724">
    <property type="entry name" value="SPOR"/>
    <property type="match status" value="1"/>
</dbReference>
<keyword evidence="5" id="KW-0573">Peptidoglycan synthesis</keyword>
<keyword evidence="12" id="KW-0645">Protease</keyword>
<feature type="binding site" evidence="8">
    <location>
        <position position="212"/>
    </location>
    <ligand>
        <name>substrate</name>
    </ligand>
</feature>
<feature type="active site" description="Acyl-ester intermediate" evidence="7">
    <location>
        <position position="50"/>
    </location>
</feature>
<evidence type="ECO:0000256" key="3">
    <source>
        <dbReference type="ARBA" id="ARBA00022801"/>
    </source>
</evidence>
<evidence type="ECO:0000256" key="8">
    <source>
        <dbReference type="PIRSR" id="PIRSR618044-2"/>
    </source>
</evidence>
<dbReference type="Gene3D" id="3.30.70.1070">
    <property type="entry name" value="Sporulation related repeat"/>
    <property type="match status" value="1"/>
</dbReference>
<evidence type="ECO:0000256" key="9">
    <source>
        <dbReference type="RuleBase" id="RU004016"/>
    </source>
</evidence>
<evidence type="ECO:0000256" key="6">
    <source>
        <dbReference type="ARBA" id="ARBA00023316"/>
    </source>
</evidence>
<evidence type="ECO:0000256" key="1">
    <source>
        <dbReference type="ARBA" id="ARBA00007164"/>
    </source>
</evidence>
<dbReference type="Gene3D" id="3.40.710.10">
    <property type="entry name" value="DD-peptidase/beta-lactamase superfamily"/>
    <property type="match status" value="1"/>
</dbReference>
<keyword evidence="13" id="KW-1185">Reference proteome</keyword>
<dbReference type="GO" id="GO:0006508">
    <property type="term" value="P:proteolysis"/>
    <property type="evidence" value="ECO:0007669"/>
    <property type="project" value="InterPro"/>
</dbReference>
<evidence type="ECO:0000313" key="13">
    <source>
        <dbReference type="Proteomes" id="UP000262379"/>
    </source>
</evidence>
<dbReference type="InterPro" id="IPR012338">
    <property type="entry name" value="Beta-lactam/transpept-like"/>
</dbReference>
<evidence type="ECO:0000259" key="11">
    <source>
        <dbReference type="PROSITE" id="PS51724"/>
    </source>
</evidence>
<dbReference type="GO" id="GO:0042834">
    <property type="term" value="F:peptidoglycan binding"/>
    <property type="evidence" value="ECO:0007669"/>
    <property type="project" value="InterPro"/>
</dbReference>
<feature type="chain" id="PRO_5016630100" evidence="10">
    <location>
        <begin position="20"/>
        <end position="436"/>
    </location>
</feature>
<evidence type="ECO:0000256" key="2">
    <source>
        <dbReference type="ARBA" id="ARBA00022729"/>
    </source>
</evidence>
<evidence type="ECO:0000256" key="7">
    <source>
        <dbReference type="PIRSR" id="PIRSR618044-1"/>
    </source>
</evidence>
<dbReference type="InterPro" id="IPR036680">
    <property type="entry name" value="SPOR-like_sf"/>
</dbReference>
<dbReference type="Pfam" id="PF05036">
    <property type="entry name" value="SPOR"/>
    <property type="match status" value="1"/>
</dbReference>
<feature type="active site" evidence="7">
    <location>
        <position position="110"/>
    </location>
</feature>
<dbReference type="AlphaFoldDB" id="A0A371XDT6"/>
<dbReference type="GO" id="GO:0008360">
    <property type="term" value="P:regulation of cell shape"/>
    <property type="evidence" value="ECO:0007669"/>
    <property type="project" value="UniProtKB-KW"/>
</dbReference>
<keyword evidence="6" id="KW-0961">Cell wall biogenesis/degradation</keyword>
<gene>
    <name evidence="12" type="ORF">DY251_11895</name>
</gene>
<dbReference type="InterPro" id="IPR018044">
    <property type="entry name" value="Peptidase_S11"/>
</dbReference>
<evidence type="ECO:0000256" key="5">
    <source>
        <dbReference type="ARBA" id="ARBA00022984"/>
    </source>
</evidence>
<dbReference type="PANTHER" id="PTHR21581">
    <property type="entry name" value="D-ALANYL-D-ALANINE CARBOXYPEPTIDASE"/>
    <property type="match status" value="1"/>
</dbReference>
<evidence type="ECO:0000313" key="12">
    <source>
        <dbReference type="EMBL" id="RFC67395.1"/>
    </source>
</evidence>
<evidence type="ECO:0000256" key="4">
    <source>
        <dbReference type="ARBA" id="ARBA00022960"/>
    </source>
</evidence>
<dbReference type="Pfam" id="PF00768">
    <property type="entry name" value="Peptidase_S11"/>
    <property type="match status" value="1"/>
</dbReference>
<dbReference type="PRINTS" id="PR00725">
    <property type="entry name" value="DADACBPTASE1"/>
</dbReference>
<name>A0A371XDT6_9HYPH</name>
<keyword evidence="12" id="KW-0121">Carboxypeptidase</keyword>
<sequence>MVSAIVSASLFLTTIQARAASNKYAAIVVDAKTGKVLHSENADSRRYPASLTKMMTLYLTFEAMKSGRINKNTPVPFSVQAAAQPPTKLGVKAGNSITVEQAIYALITRSANDAAMALAELLGGSQQRFALMMTQKARALGMRGTIFRNPNGLPDDGQFTTARDMATLGIALREHFPQYYPYFSVRSFAYGRQRIANHNKLLGRVRGVDGIKTGYTRASGFNLVSSVQDGNRRIVAVVMGGQSGPSRDSRMTQLIAANMPKASSRGGGALVARADGDTSKRTLASLLLPKKDIPTPDGRPAMADERDTDQLASMIQGAQPTQASADQIGAQAYAEEDQAQGDTEPTPTPVAAVNDGKWVIQVASSPSAKEAKAVLARTQDASAVLADASAYTVPFSKDGTTYYRARFSGFASQVEASKACGALKRKKIACYATQQD</sequence>
<dbReference type="GO" id="GO:0071555">
    <property type="term" value="P:cell wall organization"/>
    <property type="evidence" value="ECO:0007669"/>
    <property type="project" value="UniProtKB-KW"/>
</dbReference>
<proteinExistence type="inferred from homology"/>
<keyword evidence="2 10" id="KW-0732">Signal</keyword>
<feature type="active site" description="Proton acceptor" evidence="7">
    <location>
        <position position="53"/>
    </location>
</feature>
<comment type="similarity">
    <text evidence="1 9">Belongs to the peptidase S11 family.</text>
</comment>
<dbReference type="InterPro" id="IPR001967">
    <property type="entry name" value="Peptidase_S11_N"/>
</dbReference>
<dbReference type="GO" id="GO:0009252">
    <property type="term" value="P:peptidoglycan biosynthetic process"/>
    <property type="evidence" value="ECO:0007669"/>
    <property type="project" value="UniProtKB-KW"/>
</dbReference>
<feature type="signal peptide" evidence="10">
    <location>
        <begin position="1"/>
        <end position="19"/>
    </location>
</feature>
<reference evidence="13" key="1">
    <citation type="submission" date="2018-08" db="EMBL/GenBank/DDBJ databases">
        <authorList>
            <person name="Im W.T."/>
        </authorList>
    </citation>
    <scope>NUCLEOTIDE SEQUENCE [LARGE SCALE GENOMIC DNA]</scope>
    <source>
        <strain evidence="13">LA-28</strain>
    </source>
</reference>
<keyword evidence="4" id="KW-0133">Cell shape</keyword>
<keyword evidence="3" id="KW-0378">Hydrolase</keyword>
<evidence type="ECO:0000256" key="10">
    <source>
        <dbReference type="SAM" id="SignalP"/>
    </source>
</evidence>
<dbReference type="GO" id="GO:0009002">
    <property type="term" value="F:serine-type D-Ala-D-Ala carboxypeptidase activity"/>
    <property type="evidence" value="ECO:0007669"/>
    <property type="project" value="InterPro"/>
</dbReference>
<comment type="caution">
    <text evidence="12">The sequence shown here is derived from an EMBL/GenBank/DDBJ whole genome shotgun (WGS) entry which is preliminary data.</text>
</comment>